<sequence>MVEKIITLENVSLIDFLGVENKNIKEVAHAFPKSKIVSRGNEIMIKGNAIEILKINDVLQALLDHYHRFGKITEDNVLGYLKQEEEEHSDQMVNDVLVFGTKGSMIKPKSPNQVKLVEASRKNDLVFAMGPAGTGKTYIAVALAVRALKNKEVRKIIITRPAVEAGENLGFLPGDLKEKIDPYLTPIYDALDDMIPAEKLKYYLENRVIEIAPLAYMRGRTLQNAFILLDEAQNTTPMQIKMFLTRMGQNSKVIITGDKSQVDLPRRQQSGLIEAARILKDIKGIGFVELDGKDVLRHRLVKDIIEAYDAHEFESEKKDA</sequence>
<keyword evidence="4" id="KW-0547">Nucleotide-binding</keyword>
<accession>A0ABT8F7T0</accession>
<evidence type="ECO:0000256" key="5">
    <source>
        <dbReference type="ARBA" id="ARBA00022840"/>
    </source>
</evidence>
<protein>
    <recommendedName>
        <fullName evidence="6">PhoH-like protein</fullName>
    </recommendedName>
</protein>
<evidence type="ECO:0000259" key="7">
    <source>
        <dbReference type="Pfam" id="PF02562"/>
    </source>
</evidence>
<evidence type="ECO:0000256" key="2">
    <source>
        <dbReference type="ARBA" id="ARBA00010393"/>
    </source>
</evidence>
<dbReference type="Gene3D" id="3.40.50.300">
    <property type="entry name" value="P-loop containing nucleotide triphosphate hydrolases"/>
    <property type="match status" value="1"/>
</dbReference>
<organism evidence="8 9">
    <name type="scientific">Shiella aurantiaca</name>
    <dbReference type="NCBI Taxonomy" id="3058365"/>
    <lineage>
        <taxon>Bacteria</taxon>
        <taxon>Pseudomonadati</taxon>
        <taxon>Bacteroidota</taxon>
        <taxon>Cytophagia</taxon>
        <taxon>Cytophagales</taxon>
        <taxon>Shiellaceae</taxon>
        <taxon>Shiella</taxon>
    </lineage>
</organism>
<dbReference type="InterPro" id="IPR003714">
    <property type="entry name" value="PhoH"/>
</dbReference>
<dbReference type="PANTHER" id="PTHR30473">
    <property type="entry name" value="PROTEIN PHOH"/>
    <property type="match status" value="1"/>
</dbReference>
<dbReference type="Pfam" id="PF02562">
    <property type="entry name" value="PhoH"/>
    <property type="match status" value="1"/>
</dbReference>
<feature type="domain" description="PhoH-like protein" evidence="7">
    <location>
        <begin position="105"/>
        <end position="309"/>
    </location>
</feature>
<keyword evidence="3" id="KW-0963">Cytoplasm</keyword>
<evidence type="ECO:0000313" key="9">
    <source>
        <dbReference type="Proteomes" id="UP001168552"/>
    </source>
</evidence>
<evidence type="ECO:0000256" key="4">
    <source>
        <dbReference type="ARBA" id="ARBA00022741"/>
    </source>
</evidence>
<comment type="similarity">
    <text evidence="2">Belongs to the PhoH family.</text>
</comment>
<dbReference type="InterPro" id="IPR027417">
    <property type="entry name" value="P-loop_NTPase"/>
</dbReference>
<dbReference type="PANTHER" id="PTHR30473:SF1">
    <property type="entry name" value="PHOH-LIKE PROTEIN"/>
    <property type="match status" value="1"/>
</dbReference>
<evidence type="ECO:0000256" key="6">
    <source>
        <dbReference type="ARBA" id="ARBA00039970"/>
    </source>
</evidence>
<proteinExistence type="inferred from homology"/>
<reference evidence="8" key="1">
    <citation type="submission" date="2023-06" db="EMBL/GenBank/DDBJ databases">
        <title>Cytophagales bacterium Strain LB-30, isolated from soil.</title>
        <authorList>
            <person name="Liu B."/>
        </authorList>
    </citation>
    <scope>NUCLEOTIDE SEQUENCE</scope>
    <source>
        <strain evidence="8">LB-30</strain>
    </source>
</reference>
<comment type="caution">
    <text evidence="8">The sequence shown here is derived from an EMBL/GenBank/DDBJ whole genome shotgun (WGS) entry which is preliminary data.</text>
</comment>
<dbReference type="SUPFAM" id="SSF52540">
    <property type="entry name" value="P-loop containing nucleoside triphosphate hydrolases"/>
    <property type="match status" value="1"/>
</dbReference>
<comment type="subcellular location">
    <subcellularLocation>
        <location evidence="1">Cytoplasm</location>
    </subcellularLocation>
</comment>
<evidence type="ECO:0000256" key="3">
    <source>
        <dbReference type="ARBA" id="ARBA00022490"/>
    </source>
</evidence>
<evidence type="ECO:0000256" key="1">
    <source>
        <dbReference type="ARBA" id="ARBA00004496"/>
    </source>
</evidence>
<dbReference type="InterPro" id="IPR051451">
    <property type="entry name" value="PhoH2-like"/>
</dbReference>
<keyword evidence="9" id="KW-1185">Reference proteome</keyword>
<dbReference type="EMBL" id="JAUHJS010000007">
    <property type="protein sequence ID" value="MDN4166531.1"/>
    <property type="molecule type" value="Genomic_DNA"/>
</dbReference>
<evidence type="ECO:0000313" key="8">
    <source>
        <dbReference type="EMBL" id="MDN4166531.1"/>
    </source>
</evidence>
<keyword evidence="5" id="KW-0067">ATP-binding</keyword>
<dbReference type="RefSeq" id="WP_320005068.1">
    <property type="nucleotide sequence ID" value="NZ_JAUHJS010000007.1"/>
</dbReference>
<name>A0ABT8F7T0_9BACT</name>
<dbReference type="Proteomes" id="UP001168552">
    <property type="component" value="Unassembled WGS sequence"/>
</dbReference>
<gene>
    <name evidence="8" type="ORF">QWY31_13560</name>
</gene>